<evidence type="ECO:0000259" key="1">
    <source>
        <dbReference type="Pfam" id="PF22751"/>
    </source>
</evidence>
<accession>A0A192Y6K2</accession>
<name>A0A192Y6K2_9CAUD</name>
<protein>
    <recommendedName>
        <fullName evidence="1">DUF488 domain-containing protein</fullName>
    </recommendedName>
</protein>
<reference evidence="2 3" key="1">
    <citation type="journal article" date="2016" name="Sci. Rep.">
        <title>A proposed integrated approach for the preclinical evaluation of phage therapy in Pseudomonas infections.</title>
        <authorList>
            <person name="Danis-Wlodarczyk K."/>
            <person name="Vandenheuvel D."/>
            <person name="Jang H.B."/>
            <person name="Briers Y."/>
            <person name="Olszak T."/>
            <person name="Arabski M."/>
            <person name="Wasik S."/>
            <person name="Drabik M."/>
            <person name="Higgins G."/>
            <person name="Tyrrell J."/>
            <person name="Harvey B.J."/>
            <person name="Noben J.P."/>
            <person name="Lavigne R."/>
            <person name="Drulis-Kawa Z."/>
        </authorList>
    </citation>
    <scope>NUCLEOTIDE SEQUENCE [LARGE SCALE GENOMIC DNA]</scope>
</reference>
<organism evidence="2 3">
    <name type="scientific">Pseudomonas phage KTN4</name>
    <dbReference type="NCBI Taxonomy" id="1862701"/>
    <lineage>
        <taxon>Viruses</taxon>
        <taxon>Duplodnaviria</taxon>
        <taxon>Heunggongvirae</taxon>
        <taxon>Uroviricota</taxon>
        <taxon>Caudoviricetes</taxon>
        <taxon>Chimalliviridae</taxon>
        <taxon>Phikzvirus</taxon>
        <taxon>Phikzvirus phiKZ</taxon>
    </lineage>
</organism>
<proteinExistence type="predicted"/>
<dbReference type="Proteomes" id="UP000224336">
    <property type="component" value="Segment"/>
</dbReference>
<feature type="domain" description="DUF488" evidence="1">
    <location>
        <begin position="32"/>
        <end position="105"/>
    </location>
</feature>
<gene>
    <name evidence="2" type="ORF">KTN4_187</name>
</gene>
<dbReference type="Pfam" id="PF22751">
    <property type="entry name" value="DUF488-N3a"/>
    <property type="match status" value="1"/>
</dbReference>
<dbReference type="EMBL" id="KU521356">
    <property type="protein sequence ID" value="ANM44945.1"/>
    <property type="molecule type" value="Genomic_DNA"/>
</dbReference>
<evidence type="ECO:0000313" key="2">
    <source>
        <dbReference type="EMBL" id="ANM44945.1"/>
    </source>
</evidence>
<dbReference type="InterPro" id="IPR054495">
    <property type="entry name" value="DUF488-N3a"/>
</dbReference>
<sequence>MNVYTYQIAKYKLVIEKGIKPLDITVKSGAYQLAPTWLMVMGHKKGIISSDEYTEAYLSMLEQSLIDNPEFFKWFFQLEEVALGCYCRAGNFCHRHLLVEWLETKTEVIYCGEISK</sequence>
<evidence type="ECO:0000313" key="3">
    <source>
        <dbReference type="Proteomes" id="UP000224336"/>
    </source>
</evidence>